<gene>
    <name evidence="2" type="ORF">HMPREF9194_00973</name>
</gene>
<evidence type="ECO:0000256" key="1">
    <source>
        <dbReference type="SAM" id="Coils"/>
    </source>
</evidence>
<dbReference type="PATRIC" id="fig|1125699.3.peg.997"/>
<dbReference type="STRING" id="1125699.HMPREF9194_00973"/>
<dbReference type="RefSeq" id="WP_016525265.1">
    <property type="nucleotide sequence ID" value="NZ_KE332518.1"/>
</dbReference>
<evidence type="ECO:0000313" key="2">
    <source>
        <dbReference type="EMBL" id="EPF30654.1"/>
    </source>
</evidence>
<dbReference type="SUPFAM" id="SSF160527">
    <property type="entry name" value="V-type ATPase subunit E-like"/>
    <property type="match status" value="1"/>
</dbReference>
<name>S3L1L9_TREMA</name>
<dbReference type="EMBL" id="ATFF01000006">
    <property type="protein sequence ID" value="EPF30654.1"/>
    <property type="molecule type" value="Genomic_DNA"/>
</dbReference>
<organism evidence="2 3">
    <name type="scientific">Treponema maltophilum ATCC 51939</name>
    <dbReference type="NCBI Taxonomy" id="1125699"/>
    <lineage>
        <taxon>Bacteria</taxon>
        <taxon>Pseudomonadati</taxon>
        <taxon>Spirochaetota</taxon>
        <taxon>Spirochaetia</taxon>
        <taxon>Spirochaetales</taxon>
        <taxon>Treponemataceae</taxon>
        <taxon>Treponema</taxon>
    </lineage>
</organism>
<sequence length="210" mass="22413">MDVQLQELIDKIKKDGVASAEAAASDIIAQAEKKAAALIAEAEDKAASVIKNAKAETERLEKAATDAMRQAGRNLLISFRDGINAQLDAFVKAETAKSYSSDIMKTLIPETVKQWASKSEAESVAVLLPEKDLNVLETSVRSALKDRFAGGIEIKPDSGLTAGFRIGTKDGSAYYDFSAEAVAELFAAYLNPRTAQILKEAASSIQEGNS</sequence>
<comment type="caution">
    <text evidence="2">The sequence shown here is derived from an EMBL/GenBank/DDBJ whole genome shotgun (WGS) entry which is preliminary data.</text>
</comment>
<keyword evidence="1" id="KW-0175">Coiled coil</keyword>
<proteinExistence type="predicted"/>
<evidence type="ECO:0000313" key="3">
    <source>
        <dbReference type="Proteomes" id="UP000014541"/>
    </source>
</evidence>
<dbReference type="Proteomes" id="UP000014541">
    <property type="component" value="Unassembled WGS sequence"/>
</dbReference>
<reference evidence="2 3" key="1">
    <citation type="submission" date="2013-04" db="EMBL/GenBank/DDBJ databases">
        <title>The Genome Sequence of Treponema maltophilum ATCC 51939.</title>
        <authorList>
            <consortium name="The Broad Institute Genomics Platform"/>
            <person name="Earl A."/>
            <person name="Ward D."/>
            <person name="Feldgarden M."/>
            <person name="Gevers D."/>
            <person name="Leonetti C."/>
            <person name="Blanton J.M."/>
            <person name="Dewhirst F.E."/>
            <person name="Izard J."/>
            <person name="Walker B."/>
            <person name="Young S."/>
            <person name="Zeng Q."/>
            <person name="Gargeya S."/>
            <person name="Fitzgerald M."/>
            <person name="Haas B."/>
            <person name="Abouelleil A."/>
            <person name="Allen A.W."/>
            <person name="Alvarado L."/>
            <person name="Arachchi H.M."/>
            <person name="Berlin A.M."/>
            <person name="Chapman S.B."/>
            <person name="Gainer-Dewar J."/>
            <person name="Goldberg J."/>
            <person name="Griggs A."/>
            <person name="Gujja S."/>
            <person name="Hansen M."/>
            <person name="Howarth C."/>
            <person name="Imamovic A."/>
            <person name="Ireland A."/>
            <person name="Larimer J."/>
            <person name="McCowan C."/>
            <person name="Murphy C."/>
            <person name="Pearson M."/>
            <person name="Poon T.W."/>
            <person name="Priest M."/>
            <person name="Roberts A."/>
            <person name="Saif S."/>
            <person name="Shea T."/>
            <person name="Sisk P."/>
            <person name="Sykes S."/>
            <person name="Wortman J."/>
            <person name="Nusbaum C."/>
            <person name="Birren B."/>
        </authorList>
    </citation>
    <scope>NUCLEOTIDE SEQUENCE [LARGE SCALE GENOMIC DNA]</scope>
    <source>
        <strain evidence="2 3">ATCC 51939</strain>
    </source>
</reference>
<dbReference type="AlphaFoldDB" id="S3L1L9"/>
<feature type="coiled-coil region" evidence="1">
    <location>
        <begin position="28"/>
        <end position="70"/>
    </location>
</feature>
<protein>
    <recommendedName>
        <fullName evidence="4">V-type proton ATPase subunit E</fullName>
    </recommendedName>
</protein>
<dbReference type="OrthoDB" id="1771105at2"/>
<keyword evidence="3" id="KW-1185">Reference proteome</keyword>
<dbReference type="HOGENOM" id="CLU_105793_0_1_12"/>
<evidence type="ECO:0008006" key="4">
    <source>
        <dbReference type="Google" id="ProtNLM"/>
    </source>
</evidence>
<accession>S3L1L9</accession>
<dbReference type="eggNOG" id="COG1390">
    <property type="taxonomic scope" value="Bacteria"/>
</dbReference>